<sequence length="372" mass="41363">MPFFLKHYFDPDWDPAKLRPREQADGSVNHHERHFVANVTAGTLIAEWIPLEEAGEGVDERFVSEDKSFPAGKGTGIKRDQPDKLFAAVDGYACYKEGRILVRNPLTVHGDIDYRTGNVDFIGNIVVEGSIRGSFSIEGGDIKVVGQVEGARIRARDSLDCRGGVKGGKQAVLESGKDMKLAFCEYATLLSKGDILVKGALMHSNAYAGRRLAVGSRLTGGHFCAYNYIYVGEQLGGGMDTDTMLILGYKPSLLYADKQYNERIKRLHEDIASYEKALNKGEEFRTEYQPRLESARSELKLLKDMKVKLWDGIYATERLNECKVMVPGLVKPGVEVCIGSAYLRVNDFLEDVYFYYDNGEVKIGASTGKSKK</sequence>
<dbReference type="AlphaFoldDB" id="A0A126QPH2"/>
<dbReference type="PANTHER" id="PTHR38032">
    <property type="entry name" value="POLYMERASE-RELATED"/>
    <property type="match status" value="1"/>
</dbReference>
<proteinExistence type="predicted"/>
<dbReference type="OrthoDB" id="5446236at2"/>
<reference evidence="3 5" key="2">
    <citation type="submission" date="2019-03" db="EMBL/GenBank/DDBJ databases">
        <title>Genomic Encyclopedia of Type Strains, Phase IV (KMG-IV): sequencing the most valuable type-strain genomes for metagenomic binning, comparative biology and taxonomic classification.</title>
        <authorList>
            <person name="Goeker M."/>
        </authorList>
    </citation>
    <scope>NUCLEOTIDE SEQUENCE [LARGE SCALE GENOMIC DNA]</scope>
    <source>
        <strain evidence="3 5">DSM 101483</strain>
    </source>
</reference>
<evidence type="ECO:0000313" key="3">
    <source>
        <dbReference type="EMBL" id="TDT88373.1"/>
    </source>
</evidence>
<dbReference type="Proteomes" id="UP000055611">
    <property type="component" value="Chromosome"/>
</dbReference>
<name>A0A126QPH2_9BACT</name>
<dbReference type="Pfam" id="PF20250">
    <property type="entry name" value="FapA_N"/>
    <property type="match status" value="1"/>
</dbReference>
<protein>
    <recommendedName>
        <fullName evidence="1">Flagellar Assembly Protein A N-terminal region domain-containing protein</fullName>
    </recommendedName>
</protein>
<dbReference type="Pfam" id="PF03961">
    <property type="entry name" value="FapA"/>
    <property type="match status" value="1"/>
</dbReference>
<dbReference type="InterPro" id="IPR005646">
    <property type="entry name" value="FapA"/>
</dbReference>
<dbReference type="RefSeq" id="WP_066804288.1">
    <property type="nucleotide sequence ID" value="NZ_CP014206.1"/>
</dbReference>
<dbReference type="KEGG" id="dej:AWY79_12255"/>
<dbReference type="InterPro" id="IPR046866">
    <property type="entry name" value="FapA_N"/>
</dbReference>
<gene>
    <name evidence="2" type="ORF">AWY79_12255</name>
    <name evidence="3" type="ORF">EDC59_106189</name>
</gene>
<evidence type="ECO:0000313" key="4">
    <source>
        <dbReference type="Proteomes" id="UP000055611"/>
    </source>
</evidence>
<accession>A0A126QPH2</accession>
<dbReference type="EMBL" id="SOBK01000006">
    <property type="protein sequence ID" value="TDT88373.1"/>
    <property type="molecule type" value="Genomic_DNA"/>
</dbReference>
<dbReference type="EMBL" id="CP014206">
    <property type="protein sequence ID" value="AMK11831.1"/>
    <property type="molecule type" value="Genomic_DNA"/>
</dbReference>
<evidence type="ECO:0000313" key="2">
    <source>
        <dbReference type="EMBL" id="AMK11831.1"/>
    </source>
</evidence>
<dbReference type="Proteomes" id="UP000295506">
    <property type="component" value="Unassembled WGS sequence"/>
</dbReference>
<evidence type="ECO:0000259" key="1">
    <source>
        <dbReference type="Pfam" id="PF20250"/>
    </source>
</evidence>
<keyword evidence="4" id="KW-1185">Reference proteome</keyword>
<organism evidence="3 5">
    <name type="scientific">Pseudodesulfovibrio indicus</name>
    <dbReference type="NCBI Taxonomy" id="1716143"/>
    <lineage>
        <taxon>Bacteria</taxon>
        <taxon>Pseudomonadati</taxon>
        <taxon>Thermodesulfobacteriota</taxon>
        <taxon>Desulfovibrionia</taxon>
        <taxon>Desulfovibrionales</taxon>
        <taxon>Desulfovibrionaceae</taxon>
    </lineage>
</organism>
<reference evidence="2 4" key="1">
    <citation type="journal article" date="2016" name="Front. Microbiol.">
        <title>Genome Sequence of the Piezophilic, Mesophilic Sulfate-Reducing Bacterium Desulfovibrio indicus J2T.</title>
        <authorList>
            <person name="Cao J."/>
            <person name="Maignien L."/>
            <person name="Shao Z."/>
            <person name="Alain K."/>
            <person name="Jebbar M."/>
        </authorList>
    </citation>
    <scope>NUCLEOTIDE SEQUENCE [LARGE SCALE GENOMIC DNA]</scope>
    <source>
        <strain evidence="2 4">J2</strain>
    </source>
</reference>
<dbReference type="PANTHER" id="PTHR38032:SF1">
    <property type="entry name" value="RNA-BINDING PROTEIN KHPB N-TERMINAL DOMAIN-CONTAINING PROTEIN"/>
    <property type="match status" value="1"/>
</dbReference>
<feature type="domain" description="Flagellar Assembly Protein A N-terminal region" evidence="1">
    <location>
        <begin position="17"/>
        <end position="97"/>
    </location>
</feature>
<dbReference type="InterPro" id="IPR046865">
    <property type="entry name" value="FapA_b_solenoid"/>
</dbReference>
<evidence type="ECO:0000313" key="5">
    <source>
        <dbReference type="Proteomes" id="UP000295506"/>
    </source>
</evidence>